<dbReference type="RefSeq" id="WP_073210505.1">
    <property type="nucleotide sequence ID" value="NZ_FRBD01000022.1"/>
</dbReference>
<comment type="similarity">
    <text evidence="1 4">Belongs to the glycosyl hydrolase 32 family.</text>
</comment>
<dbReference type="PANTHER" id="PTHR42800">
    <property type="entry name" value="EXOINULINASE INUD (AFU_ORTHOLOGUE AFUA_5G00480)"/>
    <property type="match status" value="1"/>
</dbReference>
<sequence length="510" mass="56419">MKKFWNFFSAMMVTATMAVTILGCTSDDPKKEPPAPNPPTPVDPVDPPAPPTPTPGSYTELYRPQIHFTPAKNWMNDPNGMVYVGGVYHLFYQYNPQGNSWGNMSWGHATSTDLIHWTEQAVALTRDELGDIFSGSAVIDHNNTAGFGAGAMVAFYTSAGDAGQQQSMAYSTDGGKKFTRYAANPVIKNNDDRQRDPKVFWHADSQQWIMSLAKGWSKGIEFFGSTDMKTWTKLSTFVVDLPGRPDLQWECPDLLQFGDKWVLIVSVNPGGPVLGSGTMYFVGQFDGKEFKADALKYPLWLDYGMDNYAGVTWSNTGDRKVLIGWMNNWSYADAVPCSPWRSAMTLPRELKLINYNGTPLLTNTVVSEIDKIAGSWLSAGSSLDVKDAYQLRIKLNLDKNSTITLGNSFDEKYVIDIDASSSMLTVHRTSATGKTNFNGSFSVPSMRAPLNVSGTTVTLDIYVDQSSVELFTENGTMSMTNLIFPQSIYNTLTVSGADYEAQVRQLSRIW</sequence>
<dbReference type="CDD" id="cd18622">
    <property type="entry name" value="GH32_Inu-like"/>
    <property type="match status" value="1"/>
</dbReference>
<evidence type="ECO:0000256" key="1">
    <source>
        <dbReference type="ARBA" id="ARBA00009902"/>
    </source>
</evidence>
<dbReference type="Pfam" id="PF00251">
    <property type="entry name" value="Glyco_hydro_32N"/>
    <property type="match status" value="1"/>
</dbReference>
<evidence type="ECO:0000259" key="8">
    <source>
        <dbReference type="Pfam" id="PF08244"/>
    </source>
</evidence>
<evidence type="ECO:0000313" key="9">
    <source>
        <dbReference type="EMBL" id="SHL08983.1"/>
    </source>
</evidence>
<dbReference type="EMBL" id="FRBD01000022">
    <property type="protein sequence ID" value="SHL08983.1"/>
    <property type="molecule type" value="Genomic_DNA"/>
</dbReference>
<feature type="domain" description="Glycosyl hydrolase family 32 C-terminal" evidence="8">
    <location>
        <begin position="386"/>
        <end position="495"/>
    </location>
</feature>
<dbReference type="SUPFAM" id="SSF75005">
    <property type="entry name" value="Arabinanase/levansucrase/invertase"/>
    <property type="match status" value="1"/>
</dbReference>
<dbReference type="InterPro" id="IPR001362">
    <property type="entry name" value="Glyco_hydro_32"/>
</dbReference>
<evidence type="ECO:0000256" key="5">
    <source>
        <dbReference type="SAM" id="MobiDB-lite"/>
    </source>
</evidence>
<evidence type="ECO:0000256" key="3">
    <source>
        <dbReference type="ARBA" id="ARBA00023295"/>
    </source>
</evidence>
<dbReference type="SMART" id="SM00640">
    <property type="entry name" value="Glyco_32"/>
    <property type="match status" value="1"/>
</dbReference>
<accession>A0A1M6XSY0</accession>
<evidence type="ECO:0000259" key="7">
    <source>
        <dbReference type="Pfam" id="PF00251"/>
    </source>
</evidence>
<reference evidence="9 10" key="1">
    <citation type="submission" date="2016-11" db="EMBL/GenBank/DDBJ databases">
        <authorList>
            <person name="Jaros S."/>
            <person name="Januszkiewicz K."/>
            <person name="Wedrychowicz H."/>
        </authorList>
    </citation>
    <scope>NUCLEOTIDE SEQUENCE [LARGE SCALE GENOMIC DNA]</scope>
    <source>
        <strain evidence="9 10">KHT3</strain>
    </source>
</reference>
<dbReference type="Gene3D" id="2.60.120.560">
    <property type="entry name" value="Exo-inulinase, domain 1"/>
    <property type="match status" value="1"/>
</dbReference>
<evidence type="ECO:0000256" key="4">
    <source>
        <dbReference type="RuleBase" id="RU362110"/>
    </source>
</evidence>
<dbReference type="GO" id="GO:0005987">
    <property type="term" value="P:sucrose catabolic process"/>
    <property type="evidence" value="ECO:0007669"/>
    <property type="project" value="TreeGrafter"/>
</dbReference>
<dbReference type="Proteomes" id="UP000184130">
    <property type="component" value="Unassembled WGS sequence"/>
</dbReference>
<keyword evidence="3 4" id="KW-0326">Glycosidase</keyword>
<dbReference type="Pfam" id="PF08244">
    <property type="entry name" value="Glyco_hydro_32C"/>
    <property type="match status" value="1"/>
</dbReference>
<dbReference type="GO" id="GO:0005737">
    <property type="term" value="C:cytoplasm"/>
    <property type="evidence" value="ECO:0007669"/>
    <property type="project" value="TreeGrafter"/>
</dbReference>
<feature type="domain" description="Glycosyl hydrolase family 32 N-terminal" evidence="7">
    <location>
        <begin position="67"/>
        <end position="359"/>
    </location>
</feature>
<name>A0A1M6XSY0_XYLRU</name>
<keyword evidence="6" id="KW-0732">Signal</keyword>
<feature type="compositionally biased region" description="Pro residues" evidence="5">
    <location>
        <begin position="34"/>
        <end position="54"/>
    </location>
</feature>
<organism evidence="9 10">
    <name type="scientific">Xylanibacter ruminicola</name>
    <name type="common">Prevotella ruminicola</name>
    <dbReference type="NCBI Taxonomy" id="839"/>
    <lineage>
        <taxon>Bacteria</taxon>
        <taxon>Pseudomonadati</taxon>
        <taxon>Bacteroidota</taxon>
        <taxon>Bacteroidia</taxon>
        <taxon>Bacteroidales</taxon>
        <taxon>Prevotellaceae</taxon>
        <taxon>Xylanibacter</taxon>
    </lineage>
</organism>
<dbReference type="SUPFAM" id="SSF49899">
    <property type="entry name" value="Concanavalin A-like lectins/glucanases"/>
    <property type="match status" value="1"/>
</dbReference>
<dbReference type="PANTHER" id="PTHR42800:SF1">
    <property type="entry name" value="EXOINULINASE INUD (AFU_ORTHOLOGUE AFUA_5G00480)"/>
    <property type="match status" value="1"/>
</dbReference>
<dbReference type="OrthoDB" id="9759709at2"/>
<dbReference type="InterPro" id="IPR013189">
    <property type="entry name" value="Glyco_hydro_32_C"/>
</dbReference>
<protein>
    <submittedName>
        <fullName evidence="9">Fructan beta-fructosidase</fullName>
    </submittedName>
</protein>
<gene>
    <name evidence="9" type="ORF">SAMN05216463_1224</name>
</gene>
<dbReference type="InterPro" id="IPR018053">
    <property type="entry name" value="Glyco_hydro_32_AS"/>
</dbReference>
<feature type="signal peptide" evidence="6">
    <location>
        <begin position="1"/>
        <end position="18"/>
    </location>
</feature>
<dbReference type="GO" id="GO:0004575">
    <property type="term" value="F:sucrose alpha-glucosidase activity"/>
    <property type="evidence" value="ECO:0007669"/>
    <property type="project" value="TreeGrafter"/>
</dbReference>
<dbReference type="InterPro" id="IPR023296">
    <property type="entry name" value="Glyco_hydro_beta-prop_sf"/>
</dbReference>
<proteinExistence type="inferred from homology"/>
<dbReference type="PROSITE" id="PS51257">
    <property type="entry name" value="PROKAR_LIPOPROTEIN"/>
    <property type="match status" value="1"/>
</dbReference>
<dbReference type="PROSITE" id="PS00609">
    <property type="entry name" value="GLYCOSYL_HYDROL_F32"/>
    <property type="match status" value="1"/>
</dbReference>
<evidence type="ECO:0000313" key="10">
    <source>
        <dbReference type="Proteomes" id="UP000184130"/>
    </source>
</evidence>
<dbReference type="Gene3D" id="2.115.10.20">
    <property type="entry name" value="Glycosyl hydrolase domain, family 43"/>
    <property type="match status" value="1"/>
</dbReference>
<feature type="chain" id="PRO_5012387209" evidence="6">
    <location>
        <begin position="19"/>
        <end position="510"/>
    </location>
</feature>
<dbReference type="AlphaFoldDB" id="A0A1M6XSY0"/>
<feature type="region of interest" description="Disordered" evidence="5">
    <location>
        <begin position="25"/>
        <end position="57"/>
    </location>
</feature>
<evidence type="ECO:0000256" key="2">
    <source>
        <dbReference type="ARBA" id="ARBA00022801"/>
    </source>
</evidence>
<keyword evidence="2 4" id="KW-0378">Hydrolase</keyword>
<dbReference type="InterPro" id="IPR013148">
    <property type="entry name" value="Glyco_hydro_32_N"/>
</dbReference>
<evidence type="ECO:0000256" key="6">
    <source>
        <dbReference type="SAM" id="SignalP"/>
    </source>
</evidence>
<dbReference type="InterPro" id="IPR013320">
    <property type="entry name" value="ConA-like_dom_sf"/>
</dbReference>